<proteinExistence type="predicted"/>
<keyword evidence="4" id="KW-1185">Reference proteome</keyword>
<feature type="transmembrane region" description="Helical" evidence="1">
    <location>
        <begin position="262"/>
        <end position="286"/>
    </location>
</feature>
<keyword evidence="2" id="KW-0732">Signal</keyword>
<dbReference type="EMBL" id="LUUI01000137">
    <property type="protein sequence ID" value="OAI11727.1"/>
    <property type="molecule type" value="Genomic_DNA"/>
</dbReference>
<sequence>MKLQKKLGIALIAYALSANFASAASETEGNNDFASRNIFAPGTFVVDGELTPLYDLSSLTPDFTYQDTLSANQVLSFSESGLSSGTPFFAAIDNTASGVDTRLGVFDETNFQLDDNDDGSPLGNGLGSLIGNQVNNDQSINLKVTGYNDYNFDGSHTLAGDFTLNIYLGFDAIGEVDYLSFTGLTPGAQMKAEITSADFDTTLGLFDDTGNLIDWDDDGGQDALSLLIATVSSNGELNFAISGYPDFNFASGSNNQFGQYQLTLTAVPVPAAVWLFGSGLLGLIGLGNRNRRNA</sequence>
<evidence type="ECO:0000313" key="4">
    <source>
        <dbReference type="Proteomes" id="UP000078476"/>
    </source>
</evidence>
<keyword evidence="1" id="KW-0472">Membrane</keyword>
<comment type="caution">
    <text evidence="3">The sequence shown here is derived from an EMBL/GenBank/DDBJ whole genome shotgun (WGS) entry which is preliminary data.</text>
</comment>
<dbReference type="Gene3D" id="2.60.120.380">
    <property type="match status" value="1"/>
</dbReference>
<evidence type="ECO:0000313" key="3">
    <source>
        <dbReference type="EMBL" id="OAI11727.1"/>
    </source>
</evidence>
<name>A0A177N177_9GAMM</name>
<dbReference type="Proteomes" id="UP000078476">
    <property type="component" value="Unassembled WGS sequence"/>
</dbReference>
<keyword evidence="1" id="KW-1133">Transmembrane helix</keyword>
<dbReference type="AlphaFoldDB" id="A0A177N177"/>
<evidence type="ECO:0000256" key="2">
    <source>
        <dbReference type="SAM" id="SignalP"/>
    </source>
</evidence>
<evidence type="ECO:0000256" key="1">
    <source>
        <dbReference type="SAM" id="Phobius"/>
    </source>
</evidence>
<keyword evidence="1" id="KW-0812">Transmembrane</keyword>
<dbReference type="OrthoDB" id="268402at2"/>
<gene>
    <name evidence="3" type="ORF">A1359_01500</name>
</gene>
<feature type="signal peptide" evidence="2">
    <location>
        <begin position="1"/>
        <end position="23"/>
    </location>
</feature>
<feature type="chain" id="PRO_5008068650" evidence="2">
    <location>
        <begin position="24"/>
        <end position="294"/>
    </location>
</feature>
<organism evidence="3 4">
    <name type="scientific">Methylomonas lenta</name>
    <dbReference type="NCBI Taxonomy" id="980561"/>
    <lineage>
        <taxon>Bacteria</taxon>
        <taxon>Pseudomonadati</taxon>
        <taxon>Pseudomonadota</taxon>
        <taxon>Gammaproteobacteria</taxon>
        <taxon>Methylococcales</taxon>
        <taxon>Methylococcaceae</taxon>
        <taxon>Methylomonas</taxon>
    </lineage>
</organism>
<reference evidence="3 4" key="1">
    <citation type="submission" date="2016-03" db="EMBL/GenBank/DDBJ databases">
        <authorList>
            <person name="Ploux O."/>
        </authorList>
    </citation>
    <scope>NUCLEOTIDE SEQUENCE [LARGE SCALE GENOMIC DNA]</scope>
    <source>
        <strain evidence="3 4">R-45370</strain>
    </source>
</reference>
<protein>
    <submittedName>
        <fullName evidence="3">Uncharacterized protein</fullName>
    </submittedName>
</protein>
<accession>A0A177N177</accession>
<dbReference type="RefSeq" id="WP_066985652.1">
    <property type="nucleotide sequence ID" value="NZ_LUUI01000137.1"/>
</dbReference>